<comment type="caution">
    <text evidence="5">The sequence shown here is derived from an EMBL/GenBank/DDBJ whole genome shotgun (WGS) entry which is preliminary data.</text>
</comment>
<gene>
    <name evidence="5" type="ORF">QBC34DRAFT_304345</name>
</gene>
<reference evidence="5" key="1">
    <citation type="journal article" date="2023" name="Mol. Phylogenet. Evol.">
        <title>Genome-scale phylogeny and comparative genomics of the fungal order Sordariales.</title>
        <authorList>
            <person name="Hensen N."/>
            <person name="Bonometti L."/>
            <person name="Westerberg I."/>
            <person name="Brannstrom I.O."/>
            <person name="Guillou S."/>
            <person name="Cros-Aarteil S."/>
            <person name="Calhoun S."/>
            <person name="Haridas S."/>
            <person name="Kuo A."/>
            <person name="Mondo S."/>
            <person name="Pangilinan J."/>
            <person name="Riley R."/>
            <person name="LaButti K."/>
            <person name="Andreopoulos B."/>
            <person name="Lipzen A."/>
            <person name="Chen C."/>
            <person name="Yan M."/>
            <person name="Daum C."/>
            <person name="Ng V."/>
            <person name="Clum A."/>
            <person name="Steindorff A."/>
            <person name="Ohm R.A."/>
            <person name="Martin F."/>
            <person name="Silar P."/>
            <person name="Natvig D.O."/>
            <person name="Lalanne C."/>
            <person name="Gautier V."/>
            <person name="Ament-Velasquez S.L."/>
            <person name="Kruys A."/>
            <person name="Hutchinson M.I."/>
            <person name="Powell A.J."/>
            <person name="Barry K."/>
            <person name="Miller A.N."/>
            <person name="Grigoriev I.V."/>
            <person name="Debuchy R."/>
            <person name="Gladieux P."/>
            <person name="Hiltunen Thoren M."/>
            <person name="Johannesson H."/>
        </authorList>
    </citation>
    <scope>NUCLEOTIDE SEQUENCE</scope>
    <source>
        <strain evidence="5">PSN243</strain>
    </source>
</reference>
<dbReference type="InterPro" id="IPR019363">
    <property type="entry name" value="LDAH"/>
</dbReference>
<dbReference type="PANTHER" id="PTHR13390">
    <property type="entry name" value="LIPASE"/>
    <property type="match status" value="1"/>
</dbReference>
<keyword evidence="6" id="KW-1185">Reference proteome</keyword>
<dbReference type="Pfam" id="PF10230">
    <property type="entry name" value="LIDHydrolase"/>
    <property type="match status" value="1"/>
</dbReference>
<protein>
    <recommendedName>
        <fullName evidence="7">AB hydrolase-1 domain-containing protein</fullName>
    </recommendedName>
</protein>
<dbReference type="GO" id="GO:0005811">
    <property type="term" value="C:lipid droplet"/>
    <property type="evidence" value="ECO:0007669"/>
    <property type="project" value="UniProtKB-SubCell"/>
</dbReference>
<comment type="subcellular location">
    <subcellularLocation>
        <location evidence="1">Lipid droplet</location>
    </subcellularLocation>
</comment>
<dbReference type="Gene3D" id="3.40.50.1820">
    <property type="entry name" value="alpha/beta hydrolase"/>
    <property type="match status" value="1"/>
</dbReference>
<evidence type="ECO:0000313" key="5">
    <source>
        <dbReference type="EMBL" id="KAK4446845.1"/>
    </source>
</evidence>
<dbReference type="GO" id="GO:0019915">
    <property type="term" value="P:lipid storage"/>
    <property type="evidence" value="ECO:0007669"/>
    <property type="project" value="InterPro"/>
</dbReference>
<accession>A0AAV9GEH1</accession>
<dbReference type="EMBL" id="MU865954">
    <property type="protein sequence ID" value="KAK4446845.1"/>
    <property type="molecule type" value="Genomic_DNA"/>
</dbReference>
<comment type="similarity">
    <text evidence="2">Belongs to the AB hydrolase superfamily. LDAH family.</text>
</comment>
<reference evidence="5" key="2">
    <citation type="submission" date="2023-05" db="EMBL/GenBank/DDBJ databases">
        <authorList>
            <consortium name="Lawrence Berkeley National Laboratory"/>
            <person name="Steindorff A."/>
            <person name="Hensen N."/>
            <person name="Bonometti L."/>
            <person name="Westerberg I."/>
            <person name="Brannstrom I.O."/>
            <person name="Guillou S."/>
            <person name="Cros-Aarteil S."/>
            <person name="Calhoun S."/>
            <person name="Haridas S."/>
            <person name="Kuo A."/>
            <person name="Mondo S."/>
            <person name="Pangilinan J."/>
            <person name="Riley R."/>
            <person name="Labutti K."/>
            <person name="Andreopoulos B."/>
            <person name="Lipzen A."/>
            <person name="Chen C."/>
            <person name="Yanf M."/>
            <person name="Daum C."/>
            <person name="Ng V."/>
            <person name="Clum A."/>
            <person name="Ohm R."/>
            <person name="Martin F."/>
            <person name="Silar P."/>
            <person name="Natvig D."/>
            <person name="Lalanne C."/>
            <person name="Gautier V."/>
            <person name="Ament-Velasquez S.L."/>
            <person name="Kruys A."/>
            <person name="Hutchinson M.I."/>
            <person name="Powell A.J."/>
            <person name="Barry K."/>
            <person name="Miller A.N."/>
            <person name="Grigoriev I.V."/>
            <person name="Debuchy R."/>
            <person name="Gladieux P."/>
            <person name="Thoren M.H."/>
            <person name="Johannesson H."/>
        </authorList>
    </citation>
    <scope>NUCLEOTIDE SEQUENCE</scope>
    <source>
        <strain evidence="5">PSN243</strain>
    </source>
</reference>
<keyword evidence="3" id="KW-0551">Lipid droplet</keyword>
<evidence type="ECO:0000313" key="6">
    <source>
        <dbReference type="Proteomes" id="UP001321760"/>
    </source>
</evidence>
<evidence type="ECO:0008006" key="7">
    <source>
        <dbReference type="Google" id="ProtNLM"/>
    </source>
</evidence>
<evidence type="ECO:0000256" key="3">
    <source>
        <dbReference type="ARBA" id="ARBA00022677"/>
    </source>
</evidence>
<evidence type="ECO:0000256" key="1">
    <source>
        <dbReference type="ARBA" id="ARBA00004502"/>
    </source>
</evidence>
<dbReference type="SUPFAM" id="SSF53474">
    <property type="entry name" value="alpha/beta-Hydrolases"/>
    <property type="match status" value="1"/>
</dbReference>
<dbReference type="AlphaFoldDB" id="A0AAV9GEH1"/>
<dbReference type="Proteomes" id="UP001321760">
    <property type="component" value="Unassembled WGS sequence"/>
</dbReference>
<evidence type="ECO:0000256" key="4">
    <source>
        <dbReference type="ARBA" id="ARBA00022801"/>
    </source>
</evidence>
<evidence type="ECO:0000256" key="2">
    <source>
        <dbReference type="ARBA" id="ARBA00008300"/>
    </source>
</evidence>
<keyword evidence="4" id="KW-0378">Hydrolase</keyword>
<sequence>MPSISLPSPHKSNAQRQRVLIYFIPGNPGLIAYYHPFLTTLRTLLNDSESRPDSKTTYHIHGQTLLGFSDADHPSPFNAQTNPPFTLEDQILHTSATLASISSGYSKVLLIGHSVGAYIAIESFHRHHISPNPNPSLNLHSAILLFPTISHIAQSPNGRRLTAVANNSFLDRNAHRLARWFLYLWPAWLLYAFLRAVLRLPAEGAKVTAAWLKSRDGIWQALHMGKDEMRTITEERWKEDLWEGGEEKDKFVFLFGRGDRWVADECRDEFVERRRGSEKGRVRVVVDEGGLPHAFCLRHSEVVAEKVREWVVDMVGV</sequence>
<organism evidence="5 6">
    <name type="scientific">Podospora aff. communis PSN243</name>
    <dbReference type="NCBI Taxonomy" id="3040156"/>
    <lineage>
        <taxon>Eukaryota</taxon>
        <taxon>Fungi</taxon>
        <taxon>Dikarya</taxon>
        <taxon>Ascomycota</taxon>
        <taxon>Pezizomycotina</taxon>
        <taxon>Sordariomycetes</taxon>
        <taxon>Sordariomycetidae</taxon>
        <taxon>Sordariales</taxon>
        <taxon>Podosporaceae</taxon>
        <taxon>Podospora</taxon>
    </lineage>
</organism>
<dbReference type="PANTHER" id="PTHR13390:SF0">
    <property type="entry name" value="LIPID DROPLET-ASSOCIATED HYDROLASE"/>
    <property type="match status" value="1"/>
</dbReference>
<proteinExistence type="inferred from homology"/>
<dbReference type="GO" id="GO:0016298">
    <property type="term" value="F:lipase activity"/>
    <property type="evidence" value="ECO:0007669"/>
    <property type="project" value="InterPro"/>
</dbReference>
<name>A0AAV9GEH1_9PEZI</name>
<dbReference type="InterPro" id="IPR029058">
    <property type="entry name" value="AB_hydrolase_fold"/>
</dbReference>